<reference evidence="1" key="1">
    <citation type="submission" date="2020-12" db="EMBL/GenBank/DDBJ databases">
        <authorList>
            <person name="Iha C."/>
        </authorList>
    </citation>
    <scope>NUCLEOTIDE SEQUENCE</scope>
</reference>
<protein>
    <submittedName>
        <fullName evidence="1">Uncharacterized protein</fullName>
    </submittedName>
</protein>
<dbReference type="EMBL" id="CAJHUC010001183">
    <property type="protein sequence ID" value="CAD7700137.1"/>
    <property type="molecule type" value="Genomic_DNA"/>
</dbReference>
<comment type="caution">
    <text evidence="1">The sequence shown here is derived from an EMBL/GenBank/DDBJ whole genome shotgun (WGS) entry which is preliminary data.</text>
</comment>
<evidence type="ECO:0000313" key="2">
    <source>
        <dbReference type="Proteomes" id="UP000708148"/>
    </source>
</evidence>
<proteinExistence type="predicted"/>
<dbReference type="AlphaFoldDB" id="A0A8S1IY30"/>
<sequence length="135" mass="15230">MIQTSHLNLGFKCKHGVDRLPSYVAGASSLHNCKRKVATPVSRNIHTCPLSQHILPTHCNQYGRLRNEHYRASQLFVCKFGFSSHVNWLPTTSHCLCTILLLLPVVCKEVKPLRFRNVFSSLVMSKFISDPLGQA</sequence>
<gene>
    <name evidence="1" type="ORF">OSTQU699_LOCUS5496</name>
</gene>
<accession>A0A8S1IY30</accession>
<keyword evidence="2" id="KW-1185">Reference proteome</keyword>
<organism evidence="1 2">
    <name type="scientific">Ostreobium quekettii</name>
    <dbReference type="NCBI Taxonomy" id="121088"/>
    <lineage>
        <taxon>Eukaryota</taxon>
        <taxon>Viridiplantae</taxon>
        <taxon>Chlorophyta</taxon>
        <taxon>core chlorophytes</taxon>
        <taxon>Ulvophyceae</taxon>
        <taxon>TCBD clade</taxon>
        <taxon>Bryopsidales</taxon>
        <taxon>Ostreobineae</taxon>
        <taxon>Ostreobiaceae</taxon>
        <taxon>Ostreobium</taxon>
    </lineage>
</organism>
<dbReference type="Proteomes" id="UP000708148">
    <property type="component" value="Unassembled WGS sequence"/>
</dbReference>
<evidence type="ECO:0000313" key="1">
    <source>
        <dbReference type="EMBL" id="CAD7700137.1"/>
    </source>
</evidence>
<name>A0A8S1IY30_9CHLO</name>